<name>A0A1B7XPP1_9BACT</name>
<accession>A0A1B7XPP1</accession>
<dbReference type="EMBL" id="JXMS01000001">
    <property type="protein sequence ID" value="OBQ57484.1"/>
    <property type="molecule type" value="Genomic_DNA"/>
</dbReference>
<organism evidence="1 2">
    <name type="scientific">Halodesulfovibrio spirochaetisodalis</name>
    <dbReference type="NCBI Taxonomy" id="1560234"/>
    <lineage>
        <taxon>Bacteria</taxon>
        <taxon>Pseudomonadati</taxon>
        <taxon>Thermodesulfobacteriota</taxon>
        <taxon>Desulfovibrionia</taxon>
        <taxon>Desulfovibrionales</taxon>
        <taxon>Desulfovibrionaceae</taxon>
        <taxon>Halodesulfovibrio</taxon>
    </lineage>
</organism>
<proteinExistence type="predicted"/>
<comment type="caution">
    <text evidence="1">The sequence shown here is derived from an EMBL/GenBank/DDBJ whole genome shotgun (WGS) entry which is preliminary data.</text>
</comment>
<dbReference type="PATRIC" id="fig|1560234.3.peg.11"/>
<dbReference type="AlphaFoldDB" id="A0A1B7XPP1"/>
<evidence type="ECO:0000313" key="1">
    <source>
        <dbReference type="EMBL" id="OBQ57484.1"/>
    </source>
</evidence>
<dbReference type="OrthoDB" id="5458123at2"/>
<evidence type="ECO:0000313" key="2">
    <source>
        <dbReference type="Proteomes" id="UP000091979"/>
    </source>
</evidence>
<dbReference type="STRING" id="1560234.SP90_00055"/>
<sequence length="101" mass="11789">MQLTMRQYYLAKKLQTERFGEIAVPVDPEQILLHHEATTVVRSAADQVASESAVTREEIISRLFDNVFRLEPSDTLMLLIELPRHDIEFYVELPSALWNFR</sequence>
<dbReference type="RefSeq" id="WP_066851327.1">
    <property type="nucleotide sequence ID" value="NZ_JXMS01000001.1"/>
</dbReference>
<reference evidence="1 2" key="1">
    <citation type="submission" date="2015-01" db="EMBL/GenBank/DDBJ databases">
        <title>Desulfovibrio sp. JC271 draft genome sequence.</title>
        <authorList>
            <person name="Shivani Y."/>
            <person name="Subhash Y."/>
            <person name="Sasikala C."/>
            <person name="Ramana C.V."/>
        </authorList>
    </citation>
    <scope>NUCLEOTIDE SEQUENCE [LARGE SCALE GENOMIC DNA]</scope>
    <source>
        <strain evidence="1 2">JC271</strain>
    </source>
</reference>
<protein>
    <submittedName>
        <fullName evidence="1">Uncharacterized protein</fullName>
    </submittedName>
</protein>
<gene>
    <name evidence="1" type="ORF">SP90_00055</name>
</gene>
<dbReference type="Proteomes" id="UP000091979">
    <property type="component" value="Unassembled WGS sequence"/>
</dbReference>
<keyword evidence="2" id="KW-1185">Reference proteome</keyword>